<organism evidence="2 3">
    <name type="scientific">Actinorhabdospora filicis</name>
    <dbReference type="NCBI Taxonomy" id="1785913"/>
    <lineage>
        <taxon>Bacteria</taxon>
        <taxon>Bacillati</taxon>
        <taxon>Actinomycetota</taxon>
        <taxon>Actinomycetes</taxon>
        <taxon>Micromonosporales</taxon>
        <taxon>Micromonosporaceae</taxon>
        <taxon>Actinorhabdospora</taxon>
    </lineage>
</organism>
<evidence type="ECO:0000256" key="1">
    <source>
        <dbReference type="SAM" id="MobiDB-lite"/>
    </source>
</evidence>
<reference evidence="2" key="1">
    <citation type="submission" date="2023-03" db="EMBL/GenBank/DDBJ databases">
        <title>Actinorhabdospora filicis NBRC 111898.</title>
        <authorList>
            <person name="Ichikawa N."/>
            <person name="Sato H."/>
            <person name="Tonouchi N."/>
        </authorList>
    </citation>
    <scope>NUCLEOTIDE SEQUENCE</scope>
    <source>
        <strain evidence="2">NBRC 111898</strain>
    </source>
</reference>
<sequence>MTCPWEHFEHSVTIKFGAGTAPWWTVRGGEAEVKEGIVAGIGFDPAQYRGVPLAKVIADAGIAVLAADRIAAAFDAQPITPPGDDPGPRAGIAGAPESPNLRAAIEAARSRAELRSLYTQHTAAFTADPELLAAWRRKGATLPD</sequence>
<dbReference type="Proteomes" id="UP001165079">
    <property type="component" value="Unassembled WGS sequence"/>
</dbReference>
<evidence type="ECO:0000313" key="3">
    <source>
        <dbReference type="Proteomes" id="UP001165079"/>
    </source>
</evidence>
<proteinExistence type="predicted"/>
<protein>
    <submittedName>
        <fullName evidence="2">Uncharacterized protein</fullName>
    </submittedName>
</protein>
<dbReference type="AlphaFoldDB" id="A0A9W6SS99"/>
<feature type="region of interest" description="Disordered" evidence="1">
    <location>
        <begin position="76"/>
        <end position="98"/>
    </location>
</feature>
<keyword evidence="3" id="KW-1185">Reference proteome</keyword>
<dbReference type="EMBL" id="BSTX01000005">
    <property type="protein sequence ID" value="GLZ81423.1"/>
    <property type="molecule type" value="Genomic_DNA"/>
</dbReference>
<evidence type="ECO:0000313" key="2">
    <source>
        <dbReference type="EMBL" id="GLZ81423.1"/>
    </source>
</evidence>
<accession>A0A9W6SS99</accession>
<name>A0A9W6SS99_9ACTN</name>
<gene>
    <name evidence="2" type="ORF">Afil01_62300</name>
</gene>
<comment type="caution">
    <text evidence="2">The sequence shown here is derived from an EMBL/GenBank/DDBJ whole genome shotgun (WGS) entry which is preliminary data.</text>
</comment>